<dbReference type="Proteomes" id="UP001190700">
    <property type="component" value="Unassembled WGS sequence"/>
</dbReference>
<keyword evidence="3" id="KW-1133">Transmembrane helix</keyword>
<dbReference type="InterPro" id="IPR039175">
    <property type="entry name" value="TIM22"/>
</dbReference>
<evidence type="ECO:0000256" key="1">
    <source>
        <dbReference type="ARBA" id="ARBA00004141"/>
    </source>
</evidence>
<dbReference type="Pfam" id="PF02466">
    <property type="entry name" value="Tim17"/>
    <property type="match status" value="1"/>
</dbReference>
<organism evidence="5 6">
    <name type="scientific">Cymbomonas tetramitiformis</name>
    <dbReference type="NCBI Taxonomy" id="36881"/>
    <lineage>
        <taxon>Eukaryota</taxon>
        <taxon>Viridiplantae</taxon>
        <taxon>Chlorophyta</taxon>
        <taxon>Pyramimonadophyceae</taxon>
        <taxon>Pyramimonadales</taxon>
        <taxon>Pyramimonadaceae</taxon>
        <taxon>Cymbomonas</taxon>
    </lineage>
</organism>
<dbReference type="EMBL" id="LGRX02034408">
    <property type="protein sequence ID" value="KAK3237894.1"/>
    <property type="molecule type" value="Genomic_DNA"/>
</dbReference>
<accession>A0AAE0ERQ4</accession>
<comment type="subcellular location">
    <subcellularLocation>
        <location evidence="1">Membrane</location>
        <topology evidence="1">Multi-pass membrane protein</topology>
    </subcellularLocation>
</comment>
<evidence type="ECO:0000256" key="4">
    <source>
        <dbReference type="ARBA" id="ARBA00023136"/>
    </source>
</evidence>
<comment type="caution">
    <text evidence="5">The sequence shown here is derived from an EMBL/GenBank/DDBJ whole genome shotgun (WGS) entry which is preliminary data.</text>
</comment>
<gene>
    <name evidence="5" type="ORF">CYMTET_52063</name>
</gene>
<proteinExistence type="predicted"/>
<dbReference type="PANTHER" id="PTHR14110">
    <property type="entry name" value="MITOCHONDRIAL IMPORT INNER MEMBRANE TRANSLOCASE SUBUNIT TIM22"/>
    <property type="match status" value="1"/>
</dbReference>
<evidence type="ECO:0000256" key="3">
    <source>
        <dbReference type="ARBA" id="ARBA00022989"/>
    </source>
</evidence>
<evidence type="ECO:0000313" key="5">
    <source>
        <dbReference type="EMBL" id="KAK3237894.1"/>
    </source>
</evidence>
<sequence length="153" mass="15356">MGDDGCVSRTINATTSSFMFGSVLGAMSATWGDVPKVVKGDAYPGVAKTLQVMGAYGATFAFVGAAFAAGECISESMRGKKDFWNAAVGGALSGAVVGLRVGRLGVGIGAASALAAASAGVELTGGKWRGTEGIVNDGATPSRTYYPYEAVEK</sequence>
<keyword evidence="6" id="KW-1185">Reference proteome</keyword>
<protein>
    <recommendedName>
        <fullName evidence="7">NADH dehydrogenase [ubiquinone] 1 alpha subcomplex subunit 11</fullName>
    </recommendedName>
</protein>
<dbReference type="GO" id="GO:0042721">
    <property type="term" value="C:TIM22 mitochondrial import inner membrane insertion complex"/>
    <property type="evidence" value="ECO:0007669"/>
    <property type="project" value="InterPro"/>
</dbReference>
<evidence type="ECO:0008006" key="7">
    <source>
        <dbReference type="Google" id="ProtNLM"/>
    </source>
</evidence>
<keyword evidence="2" id="KW-0812">Transmembrane</keyword>
<evidence type="ECO:0000256" key="2">
    <source>
        <dbReference type="ARBA" id="ARBA00022692"/>
    </source>
</evidence>
<reference evidence="5 6" key="1">
    <citation type="journal article" date="2015" name="Genome Biol. Evol.">
        <title>Comparative Genomics of a Bacterivorous Green Alga Reveals Evolutionary Causalities and Consequences of Phago-Mixotrophic Mode of Nutrition.</title>
        <authorList>
            <person name="Burns J.A."/>
            <person name="Paasch A."/>
            <person name="Narechania A."/>
            <person name="Kim E."/>
        </authorList>
    </citation>
    <scope>NUCLEOTIDE SEQUENCE [LARGE SCALE GENOMIC DNA]</scope>
    <source>
        <strain evidence="5 6">PLY_AMNH</strain>
    </source>
</reference>
<dbReference type="PANTHER" id="PTHR14110:SF18">
    <property type="entry name" value="OUTER ENVELOPE PORE PROTEIN 16-3, CHLOROPLASTIC_MITOCHONDRIAL"/>
    <property type="match status" value="1"/>
</dbReference>
<evidence type="ECO:0000313" key="6">
    <source>
        <dbReference type="Proteomes" id="UP001190700"/>
    </source>
</evidence>
<dbReference type="GO" id="GO:0045039">
    <property type="term" value="P:protein insertion into mitochondrial inner membrane"/>
    <property type="evidence" value="ECO:0007669"/>
    <property type="project" value="InterPro"/>
</dbReference>
<keyword evidence="4" id="KW-0472">Membrane</keyword>
<name>A0AAE0ERQ4_9CHLO</name>
<dbReference type="AlphaFoldDB" id="A0AAE0ERQ4"/>